<feature type="region of interest" description="Disordered" evidence="1">
    <location>
        <begin position="131"/>
        <end position="196"/>
    </location>
</feature>
<name>A0A9Q3H6H0_9BASI</name>
<feature type="compositionally biased region" description="Low complexity" evidence="1">
    <location>
        <begin position="131"/>
        <end position="153"/>
    </location>
</feature>
<protein>
    <submittedName>
        <fullName evidence="2">Uncharacterized protein</fullName>
    </submittedName>
</protein>
<dbReference type="AlphaFoldDB" id="A0A9Q3H6H0"/>
<keyword evidence="3" id="KW-1185">Reference proteome</keyword>
<dbReference type="Proteomes" id="UP000765509">
    <property type="component" value="Unassembled WGS sequence"/>
</dbReference>
<feature type="compositionally biased region" description="Pro residues" evidence="1">
    <location>
        <begin position="154"/>
        <end position="164"/>
    </location>
</feature>
<gene>
    <name evidence="2" type="ORF">O181_031379</name>
</gene>
<reference evidence="2" key="1">
    <citation type="submission" date="2021-03" db="EMBL/GenBank/DDBJ databases">
        <title>Draft genome sequence of rust myrtle Austropuccinia psidii MF-1, a brazilian biotype.</title>
        <authorList>
            <person name="Quecine M.C."/>
            <person name="Pachon D.M.R."/>
            <person name="Bonatelli M.L."/>
            <person name="Correr F.H."/>
            <person name="Franceschini L.M."/>
            <person name="Leite T.F."/>
            <person name="Margarido G.R.A."/>
            <person name="Almeida C.A."/>
            <person name="Ferrarezi J.A."/>
            <person name="Labate C.A."/>
        </authorList>
    </citation>
    <scope>NUCLEOTIDE SEQUENCE</scope>
    <source>
        <strain evidence="2">MF-1</strain>
    </source>
</reference>
<proteinExistence type="predicted"/>
<accession>A0A9Q3H6H0</accession>
<evidence type="ECO:0000256" key="1">
    <source>
        <dbReference type="SAM" id="MobiDB-lite"/>
    </source>
</evidence>
<evidence type="ECO:0000313" key="3">
    <source>
        <dbReference type="Proteomes" id="UP000765509"/>
    </source>
</evidence>
<feature type="region of interest" description="Disordered" evidence="1">
    <location>
        <begin position="69"/>
        <end position="91"/>
    </location>
</feature>
<comment type="caution">
    <text evidence="2">The sequence shown here is derived from an EMBL/GenBank/DDBJ whole genome shotgun (WGS) entry which is preliminary data.</text>
</comment>
<evidence type="ECO:0000313" key="2">
    <source>
        <dbReference type="EMBL" id="MBW0491664.1"/>
    </source>
</evidence>
<sequence>MTLEMSSRLTEATEFFPSFLTPVLLTGSRKREVARWTNVGGPIPTGGRPSYSSSEVPITRINNQGKVKRIRKISDSPTNPDAESSDEFDGEEVEVTNLVVFHPSRYSPTQPPSKKFHSYLITSTPRSFQPFLSSVPPSSPKSSTSRSILASPMKPSPIPQPRPSPLHTSHQLRPVASISQIGEDQSPFPFPASKIF</sequence>
<organism evidence="2 3">
    <name type="scientific">Austropuccinia psidii MF-1</name>
    <dbReference type="NCBI Taxonomy" id="1389203"/>
    <lineage>
        <taxon>Eukaryota</taxon>
        <taxon>Fungi</taxon>
        <taxon>Dikarya</taxon>
        <taxon>Basidiomycota</taxon>
        <taxon>Pucciniomycotina</taxon>
        <taxon>Pucciniomycetes</taxon>
        <taxon>Pucciniales</taxon>
        <taxon>Sphaerophragmiaceae</taxon>
        <taxon>Austropuccinia</taxon>
    </lineage>
</organism>
<dbReference type="EMBL" id="AVOT02011200">
    <property type="protein sequence ID" value="MBW0491664.1"/>
    <property type="molecule type" value="Genomic_DNA"/>
</dbReference>
<feature type="compositionally biased region" description="Polar residues" evidence="1">
    <location>
        <begin position="166"/>
        <end position="183"/>
    </location>
</feature>